<dbReference type="OrthoDB" id="10527213at2759"/>
<proteinExistence type="predicted"/>
<keyword evidence="2" id="KW-1185">Reference proteome</keyword>
<dbReference type="Proteomes" id="UP000054107">
    <property type="component" value="Unassembled WGS sequence"/>
</dbReference>
<dbReference type="EMBL" id="LN734024">
    <property type="protein sequence ID" value="CEP19427.1"/>
    <property type="molecule type" value="Genomic_DNA"/>
</dbReference>
<accession>A0A0B7NPS7</accession>
<sequence length="119" mass="13245">MLEAATALQTNVNVDEVPRSLQEASKNRRASRECIDQITSTSSCTHNENFEASVLVLSNLSVQLKKLKALFIHQQTATKALNIQNENKTLPASLVSVYKAKLRDQIIQDMESPYSIIIS</sequence>
<dbReference type="STRING" id="35722.A0A0B7NPS7"/>
<evidence type="ECO:0000313" key="2">
    <source>
        <dbReference type="Proteomes" id="UP000054107"/>
    </source>
</evidence>
<evidence type="ECO:0000313" key="1">
    <source>
        <dbReference type="EMBL" id="CEP19427.1"/>
    </source>
</evidence>
<protein>
    <submittedName>
        <fullName evidence="1">Uncharacterized protein</fullName>
    </submittedName>
</protein>
<organism evidence="1 2">
    <name type="scientific">Parasitella parasitica</name>
    <dbReference type="NCBI Taxonomy" id="35722"/>
    <lineage>
        <taxon>Eukaryota</taxon>
        <taxon>Fungi</taxon>
        <taxon>Fungi incertae sedis</taxon>
        <taxon>Mucoromycota</taxon>
        <taxon>Mucoromycotina</taxon>
        <taxon>Mucoromycetes</taxon>
        <taxon>Mucorales</taxon>
        <taxon>Mucorineae</taxon>
        <taxon>Mucoraceae</taxon>
        <taxon>Parasitella</taxon>
    </lineage>
</organism>
<gene>
    <name evidence="1" type="primary">PARPA_13742.1 scaffold 47024</name>
</gene>
<dbReference type="AlphaFoldDB" id="A0A0B7NPS7"/>
<name>A0A0B7NPS7_9FUNG</name>
<reference evidence="1 2" key="1">
    <citation type="submission" date="2014-09" db="EMBL/GenBank/DDBJ databases">
        <authorList>
            <person name="Ellenberger Sabrina"/>
        </authorList>
    </citation>
    <scope>NUCLEOTIDE SEQUENCE [LARGE SCALE GENOMIC DNA]</scope>
    <source>
        <strain evidence="1 2">CBS 412.66</strain>
    </source>
</reference>